<evidence type="ECO:0000256" key="1">
    <source>
        <dbReference type="SAM" id="Phobius"/>
    </source>
</evidence>
<keyword evidence="1" id="KW-1133">Transmembrane helix</keyword>
<feature type="transmembrane region" description="Helical" evidence="1">
    <location>
        <begin position="12"/>
        <end position="34"/>
    </location>
</feature>
<dbReference type="GeneID" id="89611168"/>
<dbReference type="EMBL" id="LQYV01000096">
    <property type="protein sequence ID" value="KYD24525.1"/>
    <property type="molecule type" value="Genomic_DNA"/>
</dbReference>
<evidence type="ECO:0000313" key="3">
    <source>
        <dbReference type="Proteomes" id="UP000075424"/>
    </source>
</evidence>
<comment type="caution">
    <text evidence="2">The sequence shown here is derived from an EMBL/GenBank/DDBJ whole genome shotgun (WGS) entry which is preliminary data.</text>
</comment>
<protein>
    <recommendedName>
        <fullName evidence="4">Tfp pilus assembly protein</fullName>
    </recommendedName>
</protein>
<keyword evidence="1" id="KW-0812">Transmembrane</keyword>
<dbReference type="AlphaFoldDB" id="A0A150MJP6"/>
<accession>A0A150MJP6</accession>
<name>A0A150MJP6_GEOSE</name>
<dbReference type="RefSeq" id="WP_014196441.1">
    <property type="nucleotide sequence ID" value="NZ_CBCSGJ010000002.1"/>
</dbReference>
<evidence type="ECO:0008006" key="4">
    <source>
        <dbReference type="Google" id="ProtNLM"/>
    </source>
</evidence>
<proteinExistence type="predicted"/>
<organism evidence="2 3">
    <name type="scientific">Geobacillus stearothermophilus</name>
    <name type="common">Bacillus stearothermophilus</name>
    <dbReference type="NCBI Taxonomy" id="1422"/>
    <lineage>
        <taxon>Bacteria</taxon>
        <taxon>Bacillati</taxon>
        <taxon>Bacillota</taxon>
        <taxon>Bacilli</taxon>
        <taxon>Bacillales</taxon>
        <taxon>Anoxybacillaceae</taxon>
        <taxon>Geobacillus</taxon>
    </lineage>
</organism>
<sequence>MKRSARSEAGMTMIELLAAVSISLLIIGAIYTVFLTGIRAYERIGIENDLRSEADYTMARIMNELYTLSPDGMESQEENTPLTAVTFVKNQEFKADADTGLVSREEKKPESIERMTLSIQDGALAINGETITSSRFLLGDSSSFSFRCARKEGNLCRSGVMTIRLIVSDRRHADPSGWLYVPPFTLTTEFGF</sequence>
<dbReference type="Proteomes" id="UP000075424">
    <property type="component" value="Unassembled WGS sequence"/>
</dbReference>
<evidence type="ECO:0000313" key="2">
    <source>
        <dbReference type="EMBL" id="KYD24525.1"/>
    </source>
</evidence>
<keyword evidence="1" id="KW-0472">Membrane</keyword>
<reference evidence="2 3" key="1">
    <citation type="submission" date="2016-01" db="EMBL/GenBank/DDBJ databases">
        <title>Draft Genome Sequences of Seven Thermophilic Sporeformers Isolated from Foods.</title>
        <authorList>
            <person name="Berendsen E.M."/>
            <person name="Wells-Bennik M.H."/>
            <person name="Krawcyk A.O."/>
            <person name="De Jong A."/>
            <person name="Holsappel S."/>
            <person name="Eijlander R.T."/>
            <person name="Kuipers O.P."/>
        </authorList>
    </citation>
    <scope>NUCLEOTIDE SEQUENCE [LARGE SCALE GENOMIC DNA]</scope>
    <source>
        <strain evidence="2 3">B4109</strain>
    </source>
</reference>
<dbReference type="PATRIC" id="fig|1422.18.peg.499"/>
<gene>
    <name evidence="2" type="ORF">B4109_2214</name>
</gene>